<evidence type="ECO:0000313" key="1">
    <source>
        <dbReference type="EMBL" id="DAD17923.1"/>
    </source>
</evidence>
<comment type="caution">
    <text evidence="1">The sequence shown here is derived from an EMBL/GenBank/DDBJ whole genome shotgun (WGS) entry which is preliminary data.</text>
</comment>
<proteinExistence type="predicted"/>
<organism evidence="1 2">
    <name type="scientific">Nelumbo nucifera</name>
    <name type="common">Sacred lotus</name>
    <dbReference type="NCBI Taxonomy" id="4432"/>
    <lineage>
        <taxon>Eukaryota</taxon>
        <taxon>Viridiplantae</taxon>
        <taxon>Streptophyta</taxon>
        <taxon>Embryophyta</taxon>
        <taxon>Tracheophyta</taxon>
        <taxon>Spermatophyta</taxon>
        <taxon>Magnoliopsida</taxon>
        <taxon>Proteales</taxon>
        <taxon>Nelumbonaceae</taxon>
        <taxon>Nelumbo</taxon>
    </lineage>
</organism>
<dbReference type="AlphaFoldDB" id="A0A822XE38"/>
<reference evidence="1 2" key="1">
    <citation type="journal article" date="2020" name="Mol. Biol. Evol.">
        <title>Distinct Expression and Methylation Patterns for Genes with Different Fates following a Single Whole-Genome Duplication in Flowering Plants.</title>
        <authorList>
            <person name="Shi T."/>
            <person name="Rahmani R.S."/>
            <person name="Gugger P.F."/>
            <person name="Wang M."/>
            <person name="Li H."/>
            <person name="Zhang Y."/>
            <person name="Li Z."/>
            <person name="Wang Q."/>
            <person name="Van de Peer Y."/>
            <person name="Marchal K."/>
            <person name="Chen J."/>
        </authorList>
    </citation>
    <scope>NUCLEOTIDE SEQUENCE [LARGE SCALE GENOMIC DNA]</scope>
    <source>
        <tissue evidence="1">Leaf</tissue>
    </source>
</reference>
<dbReference type="Proteomes" id="UP000607653">
    <property type="component" value="Unassembled WGS sequence"/>
</dbReference>
<gene>
    <name evidence="1" type="ORF">HUJ06_019386</name>
</gene>
<sequence length="41" mass="4528">MVSRPNPVTLPYTEYCIGISYKPVCCRESLHNGTPRSVAMG</sequence>
<protein>
    <submittedName>
        <fullName evidence="1">Uncharacterized protein</fullName>
    </submittedName>
</protein>
<evidence type="ECO:0000313" key="2">
    <source>
        <dbReference type="Proteomes" id="UP000607653"/>
    </source>
</evidence>
<accession>A0A822XE38</accession>
<keyword evidence="2" id="KW-1185">Reference proteome</keyword>
<name>A0A822XE38_NELNU</name>
<dbReference type="EMBL" id="DUZY01000001">
    <property type="protein sequence ID" value="DAD17923.1"/>
    <property type="molecule type" value="Genomic_DNA"/>
</dbReference>